<protein>
    <submittedName>
        <fullName evidence="1">Uncharacterized protein</fullName>
    </submittedName>
</protein>
<dbReference type="AlphaFoldDB" id="A0A3L6EJ58"/>
<sequence length="93" mass="10660">EKIDKRLQSWKGRALSIAGRITLINSCITNTPIYHMSMYLFPKTTVKKMTPSGGNFSGREEAMKRSTILSTGKKFVIKKEWGSWYQGPYVVKR</sequence>
<reference evidence="1 2" key="1">
    <citation type="journal article" date="2018" name="Nat. Genet.">
        <title>Extensive intraspecific gene order and gene structural variations between Mo17 and other maize genomes.</title>
        <authorList>
            <person name="Sun S."/>
            <person name="Zhou Y."/>
            <person name="Chen J."/>
            <person name="Shi J."/>
            <person name="Zhao H."/>
            <person name="Zhao H."/>
            <person name="Song W."/>
            <person name="Zhang M."/>
            <person name="Cui Y."/>
            <person name="Dong X."/>
            <person name="Liu H."/>
            <person name="Ma X."/>
            <person name="Jiao Y."/>
            <person name="Wang B."/>
            <person name="Wei X."/>
            <person name="Stein J.C."/>
            <person name="Glaubitz J.C."/>
            <person name="Lu F."/>
            <person name="Yu G."/>
            <person name="Liang C."/>
            <person name="Fengler K."/>
            <person name="Li B."/>
            <person name="Rafalski A."/>
            <person name="Schnable P.S."/>
            <person name="Ware D.H."/>
            <person name="Buckler E.S."/>
            <person name="Lai J."/>
        </authorList>
    </citation>
    <scope>NUCLEOTIDE SEQUENCE [LARGE SCALE GENOMIC DNA]</scope>
    <source>
        <strain evidence="2">cv. Missouri 17</strain>
        <tissue evidence="1">Seedling</tissue>
    </source>
</reference>
<evidence type="ECO:0000313" key="1">
    <source>
        <dbReference type="EMBL" id="PWZ20986.1"/>
    </source>
</evidence>
<accession>A0A3L6EJ58</accession>
<feature type="non-terminal residue" evidence="1">
    <location>
        <position position="1"/>
    </location>
</feature>
<proteinExistence type="predicted"/>
<evidence type="ECO:0000313" key="2">
    <source>
        <dbReference type="Proteomes" id="UP000251960"/>
    </source>
</evidence>
<organism evidence="1 2">
    <name type="scientific">Zea mays</name>
    <name type="common">Maize</name>
    <dbReference type="NCBI Taxonomy" id="4577"/>
    <lineage>
        <taxon>Eukaryota</taxon>
        <taxon>Viridiplantae</taxon>
        <taxon>Streptophyta</taxon>
        <taxon>Embryophyta</taxon>
        <taxon>Tracheophyta</taxon>
        <taxon>Spermatophyta</taxon>
        <taxon>Magnoliopsida</taxon>
        <taxon>Liliopsida</taxon>
        <taxon>Poales</taxon>
        <taxon>Poaceae</taxon>
        <taxon>PACMAD clade</taxon>
        <taxon>Panicoideae</taxon>
        <taxon>Andropogonodae</taxon>
        <taxon>Andropogoneae</taxon>
        <taxon>Tripsacinae</taxon>
        <taxon>Zea</taxon>
    </lineage>
</organism>
<dbReference type="PANTHER" id="PTHR33116:SF78">
    <property type="entry name" value="OS12G0587133 PROTEIN"/>
    <property type="match status" value="1"/>
</dbReference>
<name>A0A3L6EJ58_MAIZE</name>
<dbReference type="EMBL" id="NCVQ01000006">
    <property type="protein sequence ID" value="PWZ20986.1"/>
    <property type="molecule type" value="Genomic_DNA"/>
</dbReference>
<dbReference type="Proteomes" id="UP000251960">
    <property type="component" value="Chromosome 5"/>
</dbReference>
<gene>
    <name evidence="1" type="ORF">Zm00014a_022178</name>
</gene>
<dbReference type="PANTHER" id="PTHR33116">
    <property type="entry name" value="REVERSE TRANSCRIPTASE ZINC-BINDING DOMAIN-CONTAINING PROTEIN-RELATED-RELATED"/>
    <property type="match status" value="1"/>
</dbReference>
<comment type="caution">
    <text evidence="1">The sequence shown here is derived from an EMBL/GenBank/DDBJ whole genome shotgun (WGS) entry which is preliminary data.</text>
</comment>